<keyword evidence="1" id="KW-1133">Transmembrane helix</keyword>
<protein>
    <recommendedName>
        <fullName evidence="2">Endonuclease/exonuclease/phosphatase domain-containing protein</fullName>
    </recommendedName>
</protein>
<accession>A0ABS9IH30</accession>
<keyword evidence="4" id="KW-1185">Reference proteome</keyword>
<proteinExistence type="predicted"/>
<feature type="transmembrane region" description="Helical" evidence="1">
    <location>
        <begin position="64"/>
        <end position="83"/>
    </location>
</feature>
<sequence length="293" mass="34492">MLKILQFVLQFINIVIVLSLLLIHFVFKERTYQDSLYFYLFPLPIIILIVLLLSVFLKQRKYNLILAGILLILWLGRSFKIHFSEDLKESDMEVVFWNAAHERGFVEAFQENNGIVPDVLVLVEYSRAYNIKNLTQEYPNYHFYQSESDISIFSKTPIIIKSEVPSKHKSTVINFETNEINFYAIDVSGSTDVPREWELTFVDSVVIKDENTILLGDFNVPYESKYLKKIKSNFQHAFNKKGNGFRETWFWNIPLLSLDHIWVSKDLKILKTEKISTFKSDHSMIKTYVRKQP</sequence>
<dbReference type="InterPro" id="IPR005135">
    <property type="entry name" value="Endo/exonuclease/phosphatase"/>
</dbReference>
<dbReference type="EMBL" id="JAKKDV010000001">
    <property type="protein sequence ID" value="MCF7559465.1"/>
    <property type="molecule type" value="Genomic_DNA"/>
</dbReference>
<evidence type="ECO:0000313" key="3">
    <source>
        <dbReference type="EMBL" id="MCF7559465.1"/>
    </source>
</evidence>
<feature type="transmembrane region" description="Helical" evidence="1">
    <location>
        <begin position="39"/>
        <end position="57"/>
    </location>
</feature>
<evidence type="ECO:0000256" key="1">
    <source>
        <dbReference type="SAM" id="Phobius"/>
    </source>
</evidence>
<comment type="caution">
    <text evidence="3">The sequence shown here is derived from an EMBL/GenBank/DDBJ whole genome shotgun (WGS) entry which is preliminary data.</text>
</comment>
<feature type="transmembrane region" description="Helical" evidence="1">
    <location>
        <begin position="7"/>
        <end position="27"/>
    </location>
</feature>
<keyword evidence="1" id="KW-0812">Transmembrane</keyword>
<dbReference type="SUPFAM" id="SSF56219">
    <property type="entry name" value="DNase I-like"/>
    <property type="match status" value="1"/>
</dbReference>
<evidence type="ECO:0000313" key="4">
    <source>
        <dbReference type="Proteomes" id="UP001200022"/>
    </source>
</evidence>
<dbReference type="Pfam" id="PF03372">
    <property type="entry name" value="Exo_endo_phos"/>
    <property type="match status" value="1"/>
</dbReference>
<keyword evidence="1" id="KW-0472">Membrane</keyword>
<reference evidence="3 4" key="1">
    <citation type="submission" date="2022-01" db="EMBL/GenBank/DDBJ databases">
        <title>Draft genome sequence of Sabulilitoribacter multivorans KCTC 32326.</title>
        <authorList>
            <person name="Oh J.-S."/>
        </authorList>
    </citation>
    <scope>NUCLEOTIDE SEQUENCE [LARGE SCALE GENOMIC DNA]</scope>
    <source>
        <strain evidence="3 4">M-M16</strain>
    </source>
</reference>
<organism evidence="3 4">
    <name type="scientific">Flaviramulus multivorans</name>
    <dbReference type="NCBI Taxonomy" id="1304750"/>
    <lineage>
        <taxon>Bacteria</taxon>
        <taxon>Pseudomonadati</taxon>
        <taxon>Bacteroidota</taxon>
        <taxon>Flavobacteriia</taxon>
        <taxon>Flavobacteriales</taxon>
        <taxon>Flavobacteriaceae</taxon>
        <taxon>Flaviramulus</taxon>
    </lineage>
</organism>
<feature type="domain" description="Endonuclease/exonuclease/phosphatase" evidence="2">
    <location>
        <begin position="97"/>
        <end position="282"/>
    </location>
</feature>
<dbReference type="Proteomes" id="UP001200022">
    <property type="component" value="Unassembled WGS sequence"/>
</dbReference>
<evidence type="ECO:0000259" key="2">
    <source>
        <dbReference type="Pfam" id="PF03372"/>
    </source>
</evidence>
<dbReference type="Gene3D" id="3.60.10.10">
    <property type="entry name" value="Endonuclease/exonuclease/phosphatase"/>
    <property type="match status" value="1"/>
</dbReference>
<dbReference type="InterPro" id="IPR036691">
    <property type="entry name" value="Endo/exonu/phosph_ase_sf"/>
</dbReference>
<name>A0ABS9IH30_9FLAO</name>
<gene>
    <name evidence="3" type="ORF">L3X39_02360</name>
</gene>
<dbReference type="RefSeq" id="WP_237229909.1">
    <property type="nucleotide sequence ID" value="NZ_JAKKDV010000001.1"/>
</dbReference>